<name>A0AAN8WLX2_HALRR</name>
<accession>A0AAN8WLX2</accession>
<protein>
    <submittedName>
        <fullName evidence="1">Uncharacterized protein</fullName>
    </submittedName>
</protein>
<proteinExistence type="predicted"/>
<dbReference type="EMBL" id="JAXCGZ010017196">
    <property type="protein sequence ID" value="KAK7068562.1"/>
    <property type="molecule type" value="Genomic_DNA"/>
</dbReference>
<sequence>MTARHLDLVWMMNLMVETDVLPMWVGFNVIFYKDQLPKQEVKYMPNLDKPINSLSVVRHMLQTTQNCNKECNQG</sequence>
<dbReference type="AlphaFoldDB" id="A0AAN8WLX2"/>
<gene>
    <name evidence="1" type="ORF">SK128_017500</name>
</gene>
<reference evidence="1 2" key="1">
    <citation type="submission" date="2023-11" db="EMBL/GenBank/DDBJ databases">
        <title>Halocaridina rubra genome assembly.</title>
        <authorList>
            <person name="Smith C."/>
        </authorList>
    </citation>
    <scope>NUCLEOTIDE SEQUENCE [LARGE SCALE GENOMIC DNA]</scope>
    <source>
        <strain evidence="1">EP-1</strain>
        <tissue evidence="1">Whole</tissue>
    </source>
</reference>
<evidence type="ECO:0000313" key="2">
    <source>
        <dbReference type="Proteomes" id="UP001381693"/>
    </source>
</evidence>
<feature type="non-terminal residue" evidence="1">
    <location>
        <position position="74"/>
    </location>
</feature>
<dbReference type="Proteomes" id="UP001381693">
    <property type="component" value="Unassembled WGS sequence"/>
</dbReference>
<keyword evidence="2" id="KW-1185">Reference proteome</keyword>
<evidence type="ECO:0000313" key="1">
    <source>
        <dbReference type="EMBL" id="KAK7068562.1"/>
    </source>
</evidence>
<organism evidence="1 2">
    <name type="scientific">Halocaridina rubra</name>
    <name type="common">Hawaiian red shrimp</name>
    <dbReference type="NCBI Taxonomy" id="373956"/>
    <lineage>
        <taxon>Eukaryota</taxon>
        <taxon>Metazoa</taxon>
        <taxon>Ecdysozoa</taxon>
        <taxon>Arthropoda</taxon>
        <taxon>Crustacea</taxon>
        <taxon>Multicrustacea</taxon>
        <taxon>Malacostraca</taxon>
        <taxon>Eumalacostraca</taxon>
        <taxon>Eucarida</taxon>
        <taxon>Decapoda</taxon>
        <taxon>Pleocyemata</taxon>
        <taxon>Caridea</taxon>
        <taxon>Atyoidea</taxon>
        <taxon>Atyidae</taxon>
        <taxon>Halocaridina</taxon>
    </lineage>
</organism>
<comment type="caution">
    <text evidence="1">The sequence shown here is derived from an EMBL/GenBank/DDBJ whole genome shotgun (WGS) entry which is preliminary data.</text>
</comment>